<sequence length="283" mass="31213">MRILRQFERDGAIALESVSRAEFGVWDRIAPGWVMLAGLQIALRLRWESNTRTGEVIPAESVPEISSEEVTRIVSALRGDVSEAEEVVDRGLISLETVVRMLSFVTRAESMTDGELDRLFEYVEESCQEVLRLRSDESQFRTNSGGSDGPRDISEVDLSTVHLIDLGGLRIPSMAETDLQPMKAGGEVVAVTAAQGRTAIQLQAFRCIQGSSWESIRAQMMSRLQTQGSSVREWAGRAGIEIRAVVSATDAHGRSTVKNVRVLGADGPGWVLTSWNHQRSRCR</sequence>
<keyword evidence="2" id="KW-1185">Reference proteome</keyword>
<reference evidence="1 2" key="1">
    <citation type="submission" date="2021-03" db="EMBL/GenBank/DDBJ databases">
        <title>Complete genome of Streptomyces formicae strain 1H-GS9 (DSM 100524).</title>
        <authorList>
            <person name="Atanasov K.E."/>
            <person name="Altabella T."/>
            <person name="Ferrer A."/>
        </authorList>
    </citation>
    <scope>NUCLEOTIDE SEQUENCE [LARGE SCALE GENOMIC DNA]</scope>
    <source>
        <strain evidence="1 2">1H-GS9</strain>
    </source>
</reference>
<dbReference type="InterPro" id="IPR022183">
    <property type="entry name" value="DUF3710"/>
</dbReference>
<dbReference type="Pfam" id="PF12502">
    <property type="entry name" value="DUF3710"/>
    <property type="match status" value="1"/>
</dbReference>
<evidence type="ECO:0000313" key="1">
    <source>
        <dbReference type="EMBL" id="UNM14970.1"/>
    </source>
</evidence>
<gene>
    <name evidence="1" type="ORF">J4032_29020</name>
</gene>
<dbReference type="EMBL" id="CP071872">
    <property type="protein sequence ID" value="UNM14970.1"/>
    <property type="molecule type" value="Genomic_DNA"/>
</dbReference>
<dbReference type="Proteomes" id="UP000828924">
    <property type="component" value="Chromosome"/>
</dbReference>
<dbReference type="RefSeq" id="WP_242335742.1">
    <property type="nucleotide sequence ID" value="NZ_CP071872.1"/>
</dbReference>
<proteinExistence type="predicted"/>
<name>A0ABY3WTI6_9ACTN</name>
<accession>A0ABY3WTI6</accession>
<evidence type="ECO:0000313" key="2">
    <source>
        <dbReference type="Proteomes" id="UP000828924"/>
    </source>
</evidence>
<organism evidence="1 2">
    <name type="scientific">Streptomyces formicae</name>
    <dbReference type="NCBI Taxonomy" id="1616117"/>
    <lineage>
        <taxon>Bacteria</taxon>
        <taxon>Bacillati</taxon>
        <taxon>Actinomycetota</taxon>
        <taxon>Actinomycetes</taxon>
        <taxon>Kitasatosporales</taxon>
        <taxon>Streptomycetaceae</taxon>
        <taxon>Streptomyces</taxon>
    </lineage>
</organism>
<protein>
    <submittedName>
        <fullName evidence="1">DUF3710 domain-containing protein</fullName>
    </submittedName>
</protein>